<evidence type="ECO:0000256" key="5">
    <source>
        <dbReference type="ARBA" id="ARBA00023211"/>
    </source>
</evidence>
<dbReference type="GO" id="GO:0006508">
    <property type="term" value="P:proteolysis"/>
    <property type="evidence" value="ECO:0007669"/>
    <property type="project" value="UniProtKB-KW"/>
</dbReference>
<dbReference type="Pfam" id="PF21337">
    <property type="entry name" value="Peptidase_M17_N_1"/>
    <property type="match status" value="1"/>
</dbReference>
<dbReference type="CDD" id="cd00433">
    <property type="entry name" value="Peptidase_M17"/>
    <property type="match status" value="1"/>
</dbReference>
<dbReference type="PRINTS" id="PR00481">
    <property type="entry name" value="LAMNOPPTDASE"/>
</dbReference>
<dbReference type="GO" id="GO:0005737">
    <property type="term" value="C:cytoplasm"/>
    <property type="evidence" value="ECO:0007669"/>
    <property type="project" value="InterPro"/>
</dbReference>
<name>A0A074JTB4_9RHOB</name>
<dbReference type="Gene3D" id="3.40.630.10">
    <property type="entry name" value="Zn peptidases"/>
    <property type="match status" value="1"/>
</dbReference>
<dbReference type="PROSITE" id="PS00631">
    <property type="entry name" value="CYTOSOL_AP"/>
    <property type="match status" value="1"/>
</dbReference>
<keyword evidence="8" id="KW-1185">Reference proteome</keyword>
<dbReference type="Pfam" id="PF00883">
    <property type="entry name" value="Peptidase_M17"/>
    <property type="match status" value="1"/>
</dbReference>
<dbReference type="InterPro" id="IPR048816">
    <property type="entry name" value="Peptidase_M17_N_1"/>
</dbReference>
<dbReference type="InterPro" id="IPR000819">
    <property type="entry name" value="Peptidase_M17_C"/>
</dbReference>
<protein>
    <recommendedName>
        <fullName evidence="6">Cytosol aminopeptidase domain-containing protein</fullName>
    </recommendedName>
</protein>
<evidence type="ECO:0000259" key="6">
    <source>
        <dbReference type="PROSITE" id="PS00631"/>
    </source>
</evidence>
<evidence type="ECO:0000256" key="2">
    <source>
        <dbReference type="ARBA" id="ARBA00022438"/>
    </source>
</evidence>
<accession>A0A074JTB4</accession>
<dbReference type="EMBL" id="AUNB01000012">
    <property type="protein sequence ID" value="KEO60936.1"/>
    <property type="molecule type" value="Genomic_DNA"/>
</dbReference>
<evidence type="ECO:0000313" key="8">
    <source>
        <dbReference type="Proteomes" id="UP000027471"/>
    </source>
</evidence>
<evidence type="ECO:0000256" key="1">
    <source>
        <dbReference type="ARBA" id="ARBA00009528"/>
    </source>
</evidence>
<keyword evidence="4" id="KW-0378">Hydrolase</keyword>
<proteinExistence type="inferred from homology"/>
<evidence type="ECO:0000313" key="7">
    <source>
        <dbReference type="EMBL" id="KEO60936.1"/>
    </source>
</evidence>
<dbReference type="AlphaFoldDB" id="A0A074JTB4"/>
<keyword evidence="3" id="KW-0645">Protease</keyword>
<keyword evidence="2" id="KW-0031">Aminopeptidase</keyword>
<keyword evidence="5" id="KW-0464">Manganese</keyword>
<dbReference type="Gene3D" id="3.40.220.10">
    <property type="entry name" value="Leucine Aminopeptidase, subunit E, domain 1"/>
    <property type="match status" value="1"/>
</dbReference>
<dbReference type="PANTHER" id="PTHR11963:SF20">
    <property type="entry name" value="PEPTIDASE B"/>
    <property type="match status" value="1"/>
</dbReference>
<reference evidence="7 8" key="1">
    <citation type="journal article" date="2015" name="Antonie Van Leeuwenhoek">
        <title>Thioclava indica sp. nov., isolated from surface seawater of the Indian Ocean.</title>
        <authorList>
            <person name="Liu Y."/>
            <person name="Lai Q."/>
            <person name="Du J."/>
            <person name="Xu H."/>
            <person name="Jiang L."/>
            <person name="Shao Z."/>
        </authorList>
    </citation>
    <scope>NUCLEOTIDE SEQUENCE [LARGE SCALE GENOMIC DNA]</scope>
    <source>
        <strain evidence="7 8">DT23-4</strain>
    </source>
</reference>
<dbReference type="SUPFAM" id="SSF53187">
    <property type="entry name" value="Zn-dependent exopeptidases"/>
    <property type="match status" value="1"/>
</dbReference>
<dbReference type="GO" id="GO:0070006">
    <property type="term" value="F:metalloaminopeptidase activity"/>
    <property type="evidence" value="ECO:0007669"/>
    <property type="project" value="InterPro"/>
</dbReference>
<gene>
    <name evidence="7" type="ORF">DT23_11135</name>
</gene>
<dbReference type="STRING" id="1353528.DT23_11135"/>
<dbReference type="RefSeq" id="WP_081846908.1">
    <property type="nucleotide sequence ID" value="NZ_AUNB01000012.1"/>
</dbReference>
<sequence length="470" mass="49174">MPADFSFLAERSAMCFADSAKDARPLILVAPDALESKLASLPQAQAEFVRAQGFGAAAGSVALLPGASGVEGALLGLGDAQARERTRFTLSLAATALPEGAWQLQGDLTPDALHDAALGWLLAGYRFARYAPDAAPKARLVCPDGLDRARLEAMAAGEAFSRDLINTPASDMGPDELEAATRLLAKRHNAQVSTISGDDLLAQNFPMIHAVGRASPRTPRLIDLRWGESGPTLTLVGKGVCFDTGGLNLKPGASMGLMKKDMGGAATVLGLAHMIMQTGAKLRLRVLIPAVENSVSGDSFRPGDILTSRKGLSVEVNNTDAEGRLVLADALALADEESPDLLICMATLTGAARVALGPDLPPFYTDDDALATALSNAAQAAGDPLWRMPFWAPYEPKIEPGIADLDNAPSGGMAGSITAALFLRRFVTRTPRFAHFDIYGWQPAPAPARPKGGVGQGARAILTALPEVLL</sequence>
<comment type="similarity">
    <text evidence="1">Belongs to the peptidase M17 family.</text>
</comment>
<dbReference type="Proteomes" id="UP000027471">
    <property type="component" value="Unassembled WGS sequence"/>
</dbReference>
<dbReference type="GO" id="GO:0030145">
    <property type="term" value="F:manganese ion binding"/>
    <property type="evidence" value="ECO:0007669"/>
    <property type="project" value="InterPro"/>
</dbReference>
<organism evidence="7 8">
    <name type="scientific">Thioclava indica</name>
    <dbReference type="NCBI Taxonomy" id="1353528"/>
    <lineage>
        <taxon>Bacteria</taxon>
        <taxon>Pseudomonadati</taxon>
        <taxon>Pseudomonadota</taxon>
        <taxon>Alphaproteobacteria</taxon>
        <taxon>Rhodobacterales</taxon>
        <taxon>Paracoccaceae</taxon>
        <taxon>Thioclava</taxon>
    </lineage>
</organism>
<dbReference type="InterPro" id="IPR043472">
    <property type="entry name" value="Macro_dom-like"/>
</dbReference>
<dbReference type="PANTHER" id="PTHR11963">
    <property type="entry name" value="LEUCINE AMINOPEPTIDASE-RELATED"/>
    <property type="match status" value="1"/>
</dbReference>
<comment type="caution">
    <text evidence="7">The sequence shown here is derived from an EMBL/GenBank/DDBJ whole genome shotgun (WGS) entry which is preliminary data.</text>
</comment>
<dbReference type="eggNOG" id="COG0260">
    <property type="taxonomic scope" value="Bacteria"/>
</dbReference>
<evidence type="ECO:0000256" key="3">
    <source>
        <dbReference type="ARBA" id="ARBA00022670"/>
    </source>
</evidence>
<feature type="domain" description="Cytosol aminopeptidase" evidence="6">
    <location>
        <begin position="318"/>
        <end position="325"/>
    </location>
</feature>
<evidence type="ECO:0000256" key="4">
    <source>
        <dbReference type="ARBA" id="ARBA00022801"/>
    </source>
</evidence>
<dbReference type="InterPro" id="IPR011356">
    <property type="entry name" value="Leucine_aapep/pepB"/>
</dbReference>